<protein>
    <submittedName>
        <fullName evidence="1">Uncharacterized protein</fullName>
    </submittedName>
</protein>
<comment type="caution">
    <text evidence="1">The sequence shown here is derived from an EMBL/GenBank/DDBJ whole genome shotgun (WGS) entry which is preliminary data.</text>
</comment>
<gene>
    <name evidence="1" type="ORF">HAX54_025108</name>
</gene>
<sequence length="170" mass="19631">MQSYLNPDISHEPYITLAQKWIRRKNHGSETGARAGVCWGGSNQRHRREESHQLIDEDEVGFDQQQEKSTYDYRIPDMVTLVAELMGFAAFKKSQSWNQFGGATHNIFDYETDSSTETWQQEDGRRLSFVDAIEPSPQEREEMNVEVVLRRSLKDPHPTNCDTGGKSRHI</sequence>
<organism evidence="1 2">
    <name type="scientific">Datura stramonium</name>
    <name type="common">Jimsonweed</name>
    <name type="synonym">Common thornapple</name>
    <dbReference type="NCBI Taxonomy" id="4076"/>
    <lineage>
        <taxon>Eukaryota</taxon>
        <taxon>Viridiplantae</taxon>
        <taxon>Streptophyta</taxon>
        <taxon>Embryophyta</taxon>
        <taxon>Tracheophyta</taxon>
        <taxon>Spermatophyta</taxon>
        <taxon>Magnoliopsida</taxon>
        <taxon>eudicotyledons</taxon>
        <taxon>Gunneridae</taxon>
        <taxon>Pentapetalae</taxon>
        <taxon>asterids</taxon>
        <taxon>lamiids</taxon>
        <taxon>Solanales</taxon>
        <taxon>Solanaceae</taxon>
        <taxon>Solanoideae</taxon>
        <taxon>Datureae</taxon>
        <taxon>Datura</taxon>
    </lineage>
</organism>
<keyword evidence="2" id="KW-1185">Reference proteome</keyword>
<dbReference type="Proteomes" id="UP000823775">
    <property type="component" value="Unassembled WGS sequence"/>
</dbReference>
<dbReference type="EMBL" id="JACEIK010003047">
    <property type="protein sequence ID" value="MCD9640078.1"/>
    <property type="molecule type" value="Genomic_DNA"/>
</dbReference>
<evidence type="ECO:0000313" key="1">
    <source>
        <dbReference type="EMBL" id="MCD9640078.1"/>
    </source>
</evidence>
<accession>A0ABS8UZ32</accession>
<evidence type="ECO:0000313" key="2">
    <source>
        <dbReference type="Proteomes" id="UP000823775"/>
    </source>
</evidence>
<proteinExistence type="predicted"/>
<reference evidence="1 2" key="1">
    <citation type="journal article" date="2021" name="BMC Genomics">
        <title>Datura genome reveals duplications of psychoactive alkaloid biosynthetic genes and high mutation rate following tissue culture.</title>
        <authorList>
            <person name="Rajewski A."/>
            <person name="Carter-House D."/>
            <person name="Stajich J."/>
            <person name="Litt A."/>
        </authorList>
    </citation>
    <scope>NUCLEOTIDE SEQUENCE [LARGE SCALE GENOMIC DNA]</scope>
    <source>
        <strain evidence="1">AR-01</strain>
    </source>
</reference>
<name>A0ABS8UZ32_DATST</name>